<dbReference type="EMBL" id="OU342829">
    <property type="protein sequence ID" value="CAG7580009.1"/>
    <property type="molecule type" value="Genomic_DNA"/>
</dbReference>
<protein>
    <submittedName>
        <fullName evidence="1">Uncharacterized protein</fullName>
    </submittedName>
</protein>
<organism evidence="1">
    <name type="scientific">uncultured marine phage</name>
    <dbReference type="NCBI Taxonomy" id="707152"/>
    <lineage>
        <taxon>Viruses</taxon>
        <taxon>environmental samples</taxon>
    </lineage>
</organism>
<sequence>MKFYRKFEVDGEDYFFLVHRSNELVFGYRHPNYKKAYERTKFGNGITVFNELKKVIKEWSENTDNTTFFWTADEVKLANNFRDKLFVDTNWVVDQTYTIKVNGKELTKYIYTLSNQ</sequence>
<reference evidence="1" key="1">
    <citation type="submission" date="2021-06" db="EMBL/GenBank/DDBJ databases">
        <authorList>
            <person name="Gannon L."/>
            <person name="Redgwell R T."/>
            <person name="Michniewski S."/>
            <person name="Harrison D C."/>
            <person name="Millard A."/>
        </authorList>
    </citation>
    <scope>NUCLEOTIDE SEQUENCE</scope>
</reference>
<accession>A0A8D9C8I7</accession>
<gene>
    <name evidence="1" type="ORF">SLAVMIC_00203</name>
</gene>
<name>A0A8D9C8I7_9VIRU</name>
<proteinExistence type="predicted"/>
<evidence type="ECO:0000313" key="1">
    <source>
        <dbReference type="EMBL" id="CAG7580009.1"/>
    </source>
</evidence>